<dbReference type="Proteomes" id="UP000807769">
    <property type="component" value="Unassembled WGS sequence"/>
</dbReference>
<evidence type="ECO:0000313" key="2">
    <source>
        <dbReference type="Proteomes" id="UP000807769"/>
    </source>
</evidence>
<organism evidence="1 2">
    <name type="scientific">Suillus subaureus</name>
    <dbReference type="NCBI Taxonomy" id="48587"/>
    <lineage>
        <taxon>Eukaryota</taxon>
        <taxon>Fungi</taxon>
        <taxon>Dikarya</taxon>
        <taxon>Basidiomycota</taxon>
        <taxon>Agaricomycotina</taxon>
        <taxon>Agaricomycetes</taxon>
        <taxon>Agaricomycetidae</taxon>
        <taxon>Boletales</taxon>
        <taxon>Suillineae</taxon>
        <taxon>Suillaceae</taxon>
        <taxon>Suillus</taxon>
    </lineage>
</organism>
<sequence>MSDYMFILHAHHPTPVQLSYLASCRQRREDWVKITRAFSISEPTESLWRRSQS</sequence>
<comment type="caution">
    <text evidence="1">The sequence shown here is derived from an EMBL/GenBank/DDBJ whole genome shotgun (WGS) entry which is preliminary data.</text>
</comment>
<evidence type="ECO:0000313" key="1">
    <source>
        <dbReference type="EMBL" id="KAG1804435.1"/>
    </source>
</evidence>
<name>A0A9P7J615_9AGAM</name>
<dbReference type="RefSeq" id="XP_041186947.1">
    <property type="nucleotide sequence ID" value="XM_041337135.1"/>
</dbReference>
<dbReference type="OrthoDB" id="3040699at2759"/>
<reference evidence="1" key="1">
    <citation type="journal article" date="2020" name="New Phytol.">
        <title>Comparative genomics reveals dynamic genome evolution in host specialist ectomycorrhizal fungi.</title>
        <authorList>
            <person name="Lofgren L.A."/>
            <person name="Nguyen N.H."/>
            <person name="Vilgalys R."/>
            <person name="Ruytinx J."/>
            <person name="Liao H.L."/>
            <person name="Branco S."/>
            <person name="Kuo A."/>
            <person name="LaButti K."/>
            <person name="Lipzen A."/>
            <person name="Andreopoulos W."/>
            <person name="Pangilinan J."/>
            <person name="Riley R."/>
            <person name="Hundley H."/>
            <person name="Na H."/>
            <person name="Barry K."/>
            <person name="Grigoriev I.V."/>
            <person name="Stajich J.E."/>
            <person name="Kennedy P.G."/>
        </authorList>
    </citation>
    <scope>NUCLEOTIDE SEQUENCE</scope>
    <source>
        <strain evidence="1">MN1</strain>
    </source>
</reference>
<dbReference type="GeneID" id="64631151"/>
<dbReference type="AlphaFoldDB" id="A0A9P7J615"/>
<proteinExistence type="predicted"/>
<accession>A0A9P7J615</accession>
<keyword evidence="2" id="KW-1185">Reference proteome</keyword>
<gene>
    <name evidence="1" type="ORF">BJ212DRAFT_1394125</name>
</gene>
<dbReference type="EMBL" id="JABBWG010000058">
    <property type="protein sequence ID" value="KAG1804435.1"/>
    <property type="molecule type" value="Genomic_DNA"/>
</dbReference>
<protein>
    <submittedName>
        <fullName evidence="1">Uncharacterized protein</fullName>
    </submittedName>
</protein>